<dbReference type="GO" id="GO:0097677">
    <property type="term" value="F:STAT family protein binding"/>
    <property type="evidence" value="ECO:0007669"/>
    <property type="project" value="TreeGrafter"/>
</dbReference>
<dbReference type="PANTHER" id="PTHR31980:SF1">
    <property type="entry name" value="PROTEIN FAM220A"/>
    <property type="match status" value="1"/>
</dbReference>
<dbReference type="InterPro" id="IPR040355">
    <property type="entry name" value="FAM220A"/>
</dbReference>
<dbReference type="RefSeq" id="XP_006878050.1">
    <property type="nucleotide sequence ID" value="XM_006877988.1"/>
</dbReference>
<dbReference type="InterPro" id="IPR029155">
    <property type="entry name" value="SIPAR"/>
</dbReference>
<dbReference type="Pfam" id="PF15487">
    <property type="entry name" value="FAM220"/>
    <property type="match status" value="1"/>
</dbReference>
<dbReference type="GeneID" id="102835064"/>
<dbReference type="GO" id="GO:0005634">
    <property type="term" value="C:nucleus"/>
    <property type="evidence" value="ECO:0007669"/>
    <property type="project" value="TreeGrafter"/>
</dbReference>
<gene>
    <name evidence="4" type="primary">LOC102835064</name>
</gene>
<dbReference type="Proteomes" id="UP000504623">
    <property type="component" value="Unplaced"/>
</dbReference>
<protein>
    <submittedName>
        <fullName evidence="4">Protein FAM220A-like</fullName>
    </submittedName>
</protein>
<name>A0A9B0UF06_CHRAS</name>
<feature type="domain" description="SIPAR" evidence="2">
    <location>
        <begin position="3"/>
        <end position="77"/>
    </location>
</feature>
<proteinExistence type="predicted"/>
<sequence length="105" mass="11372">MARTQKENPYLSDLPSWVDQCEFDVSGNSPNVALSLEMRNCLSEVPDSQESIRRNNNSAAALNKTEAQSFAPTEELSTEALVRQGPETGLGGGGHRLPRRVSGVV</sequence>
<dbReference type="PANTHER" id="PTHR31980">
    <property type="entry name" value="PROTEIN FAM220A"/>
    <property type="match status" value="1"/>
</dbReference>
<dbReference type="GO" id="GO:0000122">
    <property type="term" value="P:negative regulation of transcription by RNA polymerase II"/>
    <property type="evidence" value="ECO:0007669"/>
    <property type="project" value="TreeGrafter"/>
</dbReference>
<keyword evidence="3" id="KW-1185">Reference proteome</keyword>
<dbReference type="AlphaFoldDB" id="A0A9B0UF06"/>
<feature type="compositionally biased region" description="Polar residues" evidence="1">
    <location>
        <begin position="46"/>
        <end position="71"/>
    </location>
</feature>
<accession>A0A9B0UF06</accession>
<dbReference type="OrthoDB" id="60433at2759"/>
<evidence type="ECO:0000313" key="4">
    <source>
        <dbReference type="RefSeq" id="XP_006878050.1"/>
    </source>
</evidence>
<evidence type="ECO:0000259" key="2">
    <source>
        <dbReference type="Pfam" id="PF15487"/>
    </source>
</evidence>
<evidence type="ECO:0000256" key="1">
    <source>
        <dbReference type="SAM" id="MobiDB-lite"/>
    </source>
</evidence>
<reference evidence="4" key="1">
    <citation type="submission" date="2025-08" db="UniProtKB">
        <authorList>
            <consortium name="RefSeq"/>
        </authorList>
    </citation>
    <scope>IDENTIFICATION</scope>
    <source>
        <tissue evidence="4">Spleen</tissue>
    </source>
</reference>
<organism evidence="3 4">
    <name type="scientific">Chrysochloris asiatica</name>
    <name type="common">Cape golden mole</name>
    <dbReference type="NCBI Taxonomy" id="185453"/>
    <lineage>
        <taxon>Eukaryota</taxon>
        <taxon>Metazoa</taxon>
        <taxon>Chordata</taxon>
        <taxon>Craniata</taxon>
        <taxon>Vertebrata</taxon>
        <taxon>Euteleostomi</taxon>
        <taxon>Mammalia</taxon>
        <taxon>Eutheria</taxon>
        <taxon>Afrotheria</taxon>
        <taxon>Chrysochloridae</taxon>
        <taxon>Chrysochlorinae</taxon>
        <taxon>Chrysochloris</taxon>
    </lineage>
</organism>
<feature type="region of interest" description="Disordered" evidence="1">
    <location>
        <begin position="45"/>
        <end position="105"/>
    </location>
</feature>
<evidence type="ECO:0000313" key="3">
    <source>
        <dbReference type="Proteomes" id="UP000504623"/>
    </source>
</evidence>